<sequence length="43" mass="4950">MSLGLLLEYDEIKGALWDLKPFKVPGVDGFQPGFYKKRLRYCG</sequence>
<comment type="caution">
    <text evidence="1">The sequence shown here is derived from an EMBL/GenBank/DDBJ whole genome shotgun (WGS) entry which is preliminary data.</text>
</comment>
<name>A0A834WKZ2_9FABA</name>
<dbReference type="Proteomes" id="UP000634136">
    <property type="component" value="Unassembled WGS sequence"/>
</dbReference>
<evidence type="ECO:0000313" key="1">
    <source>
        <dbReference type="EMBL" id="KAF7820699.1"/>
    </source>
</evidence>
<accession>A0A834WKZ2</accession>
<keyword evidence="1" id="KW-0808">Transferase</keyword>
<reference evidence="1" key="1">
    <citation type="submission" date="2020-09" db="EMBL/GenBank/DDBJ databases">
        <title>Genome-Enabled Discovery of Anthraquinone Biosynthesis in Senna tora.</title>
        <authorList>
            <person name="Kang S.-H."/>
            <person name="Pandey R.P."/>
            <person name="Lee C.-M."/>
            <person name="Sim J.-S."/>
            <person name="Jeong J.-T."/>
            <person name="Choi B.-S."/>
            <person name="Jung M."/>
            <person name="Ginzburg D."/>
            <person name="Zhao K."/>
            <person name="Won S.Y."/>
            <person name="Oh T.-J."/>
            <person name="Yu Y."/>
            <person name="Kim N.-H."/>
            <person name="Lee O.R."/>
            <person name="Lee T.-H."/>
            <person name="Bashyal P."/>
            <person name="Kim T.-S."/>
            <person name="Lee W.-H."/>
            <person name="Kawkins C."/>
            <person name="Kim C.-K."/>
            <person name="Kim J.S."/>
            <person name="Ahn B.O."/>
            <person name="Rhee S.Y."/>
            <person name="Sohng J.K."/>
        </authorList>
    </citation>
    <scope>NUCLEOTIDE SEQUENCE</scope>
    <source>
        <tissue evidence="1">Leaf</tissue>
    </source>
</reference>
<dbReference type="GO" id="GO:0003964">
    <property type="term" value="F:RNA-directed DNA polymerase activity"/>
    <property type="evidence" value="ECO:0007669"/>
    <property type="project" value="UniProtKB-KW"/>
</dbReference>
<keyword evidence="1" id="KW-0695">RNA-directed DNA polymerase</keyword>
<dbReference type="EMBL" id="JAAIUW010000008">
    <property type="protein sequence ID" value="KAF7820699.1"/>
    <property type="molecule type" value="Genomic_DNA"/>
</dbReference>
<dbReference type="AlphaFoldDB" id="A0A834WKZ2"/>
<evidence type="ECO:0000313" key="2">
    <source>
        <dbReference type="Proteomes" id="UP000634136"/>
    </source>
</evidence>
<protein>
    <submittedName>
        <fullName evidence="1">Reverse transcriptase</fullName>
    </submittedName>
</protein>
<proteinExistence type="predicted"/>
<keyword evidence="2" id="KW-1185">Reference proteome</keyword>
<organism evidence="1 2">
    <name type="scientific">Senna tora</name>
    <dbReference type="NCBI Taxonomy" id="362788"/>
    <lineage>
        <taxon>Eukaryota</taxon>
        <taxon>Viridiplantae</taxon>
        <taxon>Streptophyta</taxon>
        <taxon>Embryophyta</taxon>
        <taxon>Tracheophyta</taxon>
        <taxon>Spermatophyta</taxon>
        <taxon>Magnoliopsida</taxon>
        <taxon>eudicotyledons</taxon>
        <taxon>Gunneridae</taxon>
        <taxon>Pentapetalae</taxon>
        <taxon>rosids</taxon>
        <taxon>fabids</taxon>
        <taxon>Fabales</taxon>
        <taxon>Fabaceae</taxon>
        <taxon>Caesalpinioideae</taxon>
        <taxon>Cassia clade</taxon>
        <taxon>Senna</taxon>
    </lineage>
</organism>
<gene>
    <name evidence="1" type="ORF">G2W53_026154</name>
</gene>
<keyword evidence="1" id="KW-0548">Nucleotidyltransferase</keyword>